<feature type="region of interest" description="Disordered" evidence="1">
    <location>
        <begin position="76"/>
        <end position="98"/>
    </location>
</feature>
<evidence type="ECO:0000259" key="2">
    <source>
        <dbReference type="Pfam" id="PF12773"/>
    </source>
</evidence>
<dbReference type="Pfam" id="PF12773">
    <property type="entry name" value="DZR"/>
    <property type="match status" value="1"/>
</dbReference>
<proteinExistence type="predicted"/>
<dbReference type="EMBL" id="ATMH01010560">
    <property type="protein sequence ID" value="EPY17280.1"/>
    <property type="molecule type" value="Genomic_DNA"/>
</dbReference>
<feature type="region of interest" description="Disordered" evidence="1">
    <location>
        <begin position="127"/>
        <end position="160"/>
    </location>
</feature>
<evidence type="ECO:0000313" key="3">
    <source>
        <dbReference type="EMBL" id="EPY17280.1"/>
    </source>
</evidence>
<dbReference type="AlphaFoldDB" id="S9V369"/>
<organism evidence="3 4">
    <name type="scientific">Strigomonas culicis</name>
    <dbReference type="NCBI Taxonomy" id="28005"/>
    <lineage>
        <taxon>Eukaryota</taxon>
        <taxon>Discoba</taxon>
        <taxon>Euglenozoa</taxon>
        <taxon>Kinetoplastea</taxon>
        <taxon>Metakinetoplastina</taxon>
        <taxon>Trypanosomatida</taxon>
        <taxon>Trypanosomatidae</taxon>
        <taxon>Strigomonadinae</taxon>
        <taxon>Strigomonas</taxon>
    </lineage>
</organism>
<dbReference type="Proteomes" id="UP000015354">
    <property type="component" value="Unassembled WGS sequence"/>
</dbReference>
<sequence>MPEPCGRCGEPVPDGSRFCTTCGHPVNGAAATERDAGGANVNAPTVRLGVCPACEAVCDADGNFCDNCGAALGDAELRPQEGGTPRGRSTSPAGKAAKAGGKTVMFCSACKLFSDDAAAVFCEDCGASSSRPRAHRAMESRRSSKARCGRRPARRRPRNL</sequence>
<name>S9V369_9TRYP</name>
<dbReference type="InterPro" id="IPR036283">
    <property type="entry name" value="NOB1_Zf-like_sf"/>
</dbReference>
<keyword evidence="4" id="KW-1185">Reference proteome</keyword>
<dbReference type="OrthoDB" id="265955at2759"/>
<protein>
    <recommendedName>
        <fullName evidence="2">DZANK-type domain-containing protein</fullName>
    </recommendedName>
</protein>
<feature type="domain" description="DZANK-type" evidence="2">
    <location>
        <begin position="5"/>
        <end position="69"/>
    </location>
</feature>
<gene>
    <name evidence="3" type="ORF">STCU_10707</name>
</gene>
<evidence type="ECO:0000256" key="1">
    <source>
        <dbReference type="SAM" id="MobiDB-lite"/>
    </source>
</evidence>
<evidence type="ECO:0000313" key="4">
    <source>
        <dbReference type="Proteomes" id="UP000015354"/>
    </source>
</evidence>
<reference evidence="3 4" key="1">
    <citation type="journal article" date="2013" name="PLoS ONE">
        <title>Predicting the Proteins of Angomonas deanei, Strigomonas culicis and Their Respective Endosymbionts Reveals New Aspects of the Trypanosomatidae Family.</title>
        <authorList>
            <person name="Motta M.C."/>
            <person name="Martins A.C."/>
            <person name="de Souza S.S."/>
            <person name="Catta-Preta C.M."/>
            <person name="Silva R."/>
            <person name="Klein C.C."/>
            <person name="de Almeida L.G."/>
            <person name="de Lima Cunha O."/>
            <person name="Ciapina L.P."/>
            <person name="Brocchi M."/>
            <person name="Colabardini A.C."/>
            <person name="de Araujo Lima B."/>
            <person name="Machado C.R."/>
            <person name="de Almeida Soares C.M."/>
            <person name="Probst C.M."/>
            <person name="de Menezes C.B."/>
            <person name="Thompson C.E."/>
            <person name="Bartholomeu D.C."/>
            <person name="Gradia D.F."/>
            <person name="Pavoni D.P."/>
            <person name="Grisard E.C."/>
            <person name="Fantinatti-Garboggini F."/>
            <person name="Marchini F.K."/>
            <person name="Rodrigues-Luiz G.F."/>
            <person name="Wagner G."/>
            <person name="Goldman G.H."/>
            <person name="Fietto J.L."/>
            <person name="Elias M.C."/>
            <person name="Goldman M.H."/>
            <person name="Sagot M.F."/>
            <person name="Pereira M."/>
            <person name="Stoco P.H."/>
            <person name="de Mendonca-Neto R.P."/>
            <person name="Teixeira S.M."/>
            <person name="Maciel T.E."/>
            <person name="de Oliveira Mendes T.A."/>
            <person name="Urmenyi T.P."/>
            <person name="de Souza W."/>
            <person name="Schenkman S."/>
            <person name="de Vasconcelos A.T."/>
        </authorList>
    </citation>
    <scope>NUCLEOTIDE SEQUENCE [LARGE SCALE GENOMIC DNA]</scope>
</reference>
<feature type="compositionally biased region" description="Basic residues" evidence="1">
    <location>
        <begin position="143"/>
        <end position="160"/>
    </location>
</feature>
<comment type="caution">
    <text evidence="3">The sequence shown here is derived from an EMBL/GenBank/DDBJ whole genome shotgun (WGS) entry which is preliminary data.</text>
</comment>
<dbReference type="SUPFAM" id="SSF144206">
    <property type="entry name" value="NOB1 zinc finger-like"/>
    <property type="match status" value="1"/>
</dbReference>
<dbReference type="InterPro" id="IPR025874">
    <property type="entry name" value="DZR"/>
</dbReference>
<accession>S9V369</accession>